<feature type="compositionally biased region" description="Pro residues" evidence="1">
    <location>
        <begin position="92"/>
        <end position="111"/>
    </location>
</feature>
<feature type="region of interest" description="Disordered" evidence="1">
    <location>
        <begin position="155"/>
        <end position="183"/>
    </location>
</feature>
<sequence>MAQDMVRLVGRILDTDYSSGTDGDPRFCVAVDPAKGSISTLLLPSSSGPPAKVLVMYENQEISCGICLAITHLERECPQHSTPRSDQSQVWKPPPSDRGFLPTPPLPPEPSLPRISLSPDTEPDLEGFTLVQLKKMRLKPLRLARRCAYRGGLKNKALQANLTSPTPASKEPDALHAPDLESD</sequence>
<evidence type="ECO:0008006" key="4">
    <source>
        <dbReference type="Google" id="ProtNLM"/>
    </source>
</evidence>
<evidence type="ECO:0000313" key="3">
    <source>
        <dbReference type="Proteomes" id="UP000822688"/>
    </source>
</evidence>
<dbReference type="Proteomes" id="UP000822688">
    <property type="component" value="Chromosome V"/>
</dbReference>
<evidence type="ECO:0000313" key="2">
    <source>
        <dbReference type="EMBL" id="KAG0575153.1"/>
    </source>
</evidence>
<feature type="region of interest" description="Disordered" evidence="1">
    <location>
        <begin position="78"/>
        <end position="123"/>
    </location>
</feature>
<proteinExistence type="predicted"/>
<dbReference type="EMBL" id="CM026426">
    <property type="protein sequence ID" value="KAG0575153.1"/>
    <property type="molecule type" value="Genomic_DNA"/>
</dbReference>
<protein>
    <recommendedName>
        <fullName evidence="4">Zinc knuckle CX2CX4HX4C domain-containing protein</fullName>
    </recommendedName>
</protein>
<dbReference type="AlphaFoldDB" id="A0A8T0HXF7"/>
<reference evidence="2" key="1">
    <citation type="submission" date="2020-06" db="EMBL/GenBank/DDBJ databases">
        <title>WGS assembly of Ceratodon purpureus strain R40.</title>
        <authorList>
            <person name="Carey S.B."/>
            <person name="Jenkins J."/>
            <person name="Shu S."/>
            <person name="Lovell J.T."/>
            <person name="Sreedasyam A."/>
            <person name="Maumus F."/>
            <person name="Tiley G.P."/>
            <person name="Fernandez-Pozo N."/>
            <person name="Barry K."/>
            <person name="Chen C."/>
            <person name="Wang M."/>
            <person name="Lipzen A."/>
            <person name="Daum C."/>
            <person name="Saski C.A."/>
            <person name="Payton A.C."/>
            <person name="Mcbreen J.C."/>
            <person name="Conrad R.E."/>
            <person name="Kollar L.M."/>
            <person name="Olsson S."/>
            <person name="Huttunen S."/>
            <person name="Landis J.B."/>
            <person name="Wickett N.J."/>
            <person name="Johnson M.G."/>
            <person name="Rensing S.A."/>
            <person name="Grimwood J."/>
            <person name="Schmutz J."/>
            <person name="Mcdaniel S.F."/>
        </authorList>
    </citation>
    <scope>NUCLEOTIDE SEQUENCE</scope>
    <source>
        <strain evidence="2">R40</strain>
    </source>
</reference>
<gene>
    <name evidence="2" type="ORF">KC19_VG322400</name>
</gene>
<accession>A0A8T0HXF7</accession>
<feature type="compositionally biased region" description="Polar residues" evidence="1">
    <location>
        <begin position="79"/>
        <end position="90"/>
    </location>
</feature>
<keyword evidence="3" id="KW-1185">Reference proteome</keyword>
<feature type="compositionally biased region" description="Polar residues" evidence="1">
    <location>
        <begin position="158"/>
        <end position="167"/>
    </location>
</feature>
<evidence type="ECO:0000256" key="1">
    <source>
        <dbReference type="SAM" id="MobiDB-lite"/>
    </source>
</evidence>
<comment type="caution">
    <text evidence="2">The sequence shown here is derived from an EMBL/GenBank/DDBJ whole genome shotgun (WGS) entry which is preliminary data.</text>
</comment>
<feature type="compositionally biased region" description="Basic and acidic residues" evidence="1">
    <location>
        <begin position="170"/>
        <end position="183"/>
    </location>
</feature>
<organism evidence="2 3">
    <name type="scientific">Ceratodon purpureus</name>
    <name type="common">Fire moss</name>
    <name type="synonym">Dicranum purpureum</name>
    <dbReference type="NCBI Taxonomy" id="3225"/>
    <lineage>
        <taxon>Eukaryota</taxon>
        <taxon>Viridiplantae</taxon>
        <taxon>Streptophyta</taxon>
        <taxon>Embryophyta</taxon>
        <taxon>Bryophyta</taxon>
        <taxon>Bryophytina</taxon>
        <taxon>Bryopsida</taxon>
        <taxon>Dicranidae</taxon>
        <taxon>Pseudoditrichales</taxon>
        <taxon>Ditrichaceae</taxon>
        <taxon>Ceratodon</taxon>
    </lineage>
</organism>
<name>A0A8T0HXF7_CERPU</name>